<dbReference type="PROSITE" id="PS51257">
    <property type="entry name" value="PROKAR_LIPOPROTEIN"/>
    <property type="match status" value="1"/>
</dbReference>
<protein>
    <submittedName>
        <fullName evidence="6">Cellulase</fullName>
    </submittedName>
</protein>
<accession>A0A512L6A2</accession>
<feature type="signal peptide" evidence="4">
    <location>
        <begin position="1"/>
        <end position="30"/>
    </location>
</feature>
<dbReference type="PANTHER" id="PTHR34142">
    <property type="entry name" value="ENDO-BETA-1,4-GLUCANASE A"/>
    <property type="match status" value="1"/>
</dbReference>
<dbReference type="SUPFAM" id="SSF51445">
    <property type="entry name" value="(Trans)glycosidases"/>
    <property type="match status" value="1"/>
</dbReference>
<dbReference type="GO" id="GO:0009251">
    <property type="term" value="P:glucan catabolic process"/>
    <property type="evidence" value="ECO:0007669"/>
    <property type="project" value="TreeGrafter"/>
</dbReference>
<evidence type="ECO:0000256" key="2">
    <source>
        <dbReference type="ARBA" id="ARBA00023295"/>
    </source>
</evidence>
<keyword evidence="7" id="KW-1185">Reference proteome</keyword>
<evidence type="ECO:0000313" key="6">
    <source>
        <dbReference type="EMBL" id="GEP30013.1"/>
    </source>
</evidence>
<sequence length="345" mass="37623">MRVTRSLSIKLISLLPCAVIAVLAMSGAAASCNRNAVLKGVNIAGAEFNADQLPGILYKNYIYPNSAELDYFASIGANVIRLPFLWERIQPALFGDLDPAELQNIAATVASARSHGMCVILDVHDYGGYRGKAIGTSIVPASAFFNLWTRLAAKFPDTSATAFGLMNEPNKLSIGQWADLAQKTVNAIRKSGAKNLILVSGGRWSGVHDWEKQIGETSNADAFAHFQDPTQRTLIEVHQYADPYYSGTGQTCVPAAAFGKMFDDITRWAKTNNQQLFLGEFGVPPNQQCLEALDAILARIQDASVWRGWTYWAAGSWLGTYPLNIEPKNGTDMPQTGVLKKFLSK</sequence>
<evidence type="ECO:0000313" key="7">
    <source>
        <dbReference type="Proteomes" id="UP000321337"/>
    </source>
</evidence>
<dbReference type="RefSeq" id="WP_147071674.1">
    <property type="nucleotide sequence ID" value="NZ_AP021884.1"/>
</dbReference>
<reference evidence="6 7" key="1">
    <citation type="submission" date="2019-07" db="EMBL/GenBank/DDBJ databases">
        <title>Whole genome shotgun sequence of Thiobacillus plumbophilus NBRC 107929.</title>
        <authorList>
            <person name="Hosoyama A."/>
            <person name="Uohara A."/>
            <person name="Ohji S."/>
            <person name="Ichikawa N."/>
        </authorList>
    </citation>
    <scope>NUCLEOTIDE SEQUENCE [LARGE SCALE GENOMIC DNA]</scope>
    <source>
        <strain evidence="6 7">NBRC 107929</strain>
    </source>
</reference>
<proteinExistence type="inferred from homology"/>
<dbReference type="PANTHER" id="PTHR34142:SF1">
    <property type="entry name" value="GLYCOSIDE HYDROLASE FAMILY 5 DOMAIN-CONTAINING PROTEIN"/>
    <property type="match status" value="1"/>
</dbReference>
<evidence type="ECO:0000256" key="4">
    <source>
        <dbReference type="SAM" id="SignalP"/>
    </source>
</evidence>
<comment type="caution">
    <text evidence="6">The sequence shown here is derived from an EMBL/GenBank/DDBJ whole genome shotgun (WGS) entry which is preliminary data.</text>
</comment>
<name>A0A512L6A2_9PROT</name>
<dbReference type="GO" id="GO:0004553">
    <property type="term" value="F:hydrolase activity, hydrolyzing O-glycosyl compounds"/>
    <property type="evidence" value="ECO:0007669"/>
    <property type="project" value="InterPro"/>
</dbReference>
<dbReference type="InterPro" id="IPR001547">
    <property type="entry name" value="Glyco_hydro_5"/>
</dbReference>
<keyword evidence="2 3" id="KW-0326">Glycosidase</keyword>
<evidence type="ECO:0000256" key="1">
    <source>
        <dbReference type="ARBA" id="ARBA00022801"/>
    </source>
</evidence>
<keyword evidence="1 3" id="KW-0378">Hydrolase</keyword>
<dbReference type="EMBL" id="BKAD01000010">
    <property type="protein sequence ID" value="GEP30013.1"/>
    <property type="molecule type" value="Genomic_DNA"/>
</dbReference>
<feature type="domain" description="Glycoside hydrolase family 5" evidence="5">
    <location>
        <begin position="42"/>
        <end position="314"/>
    </location>
</feature>
<comment type="similarity">
    <text evidence="3">Belongs to the glycosyl hydrolase 5 (cellulase A) family.</text>
</comment>
<dbReference type="AlphaFoldDB" id="A0A512L6A2"/>
<dbReference type="Proteomes" id="UP000321337">
    <property type="component" value="Unassembled WGS sequence"/>
</dbReference>
<organism evidence="6 7">
    <name type="scientific">Sulfuriferula plumbiphila</name>
    <dbReference type="NCBI Taxonomy" id="171865"/>
    <lineage>
        <taxon>Bacteria</taxon>
        <taxon>Pseudomonadati</taxon>
        <taxon>Pseudomonadota</taxon>
        <taxon>Betaproteobacteria</taxon>
        <taxon>Nitrosomonadales</taxon>
        <taxon>Sulfuricellaceae</taxon>
        <taxon>Sulfuriferula</taxon>
    </lineage>
</organism>
<evidence type="ECO:0000259" key="5">
    <source>
        <dbReference type="Pfam" id="PF00150"/>
    </source>
</evidence>
<gene>
    <name evidence="6" type="primary">egl</name>
    <name evidence="6" type="ORF">TPL01_11510</name>
</gene>
<dbReference type="OrthoDB" id="6769681at2"/>
<feature type="chain" id="PRO_5021815207" evidence="4">
    <location>
        <begin position="31"/>
        <end position="345"/>
    </location>
</feature>
<keyword evidence="4" id="KW-0732">Signal</keyword>
<dbReference type="InterPro" id="IPR017853">
    <property type="entry name" value="GH"/>
</dbReference>
<dbReference type="Pfam" id="PF00150">
    <property type="entry name" value="Cellulase"/>
    <property type="match status" value="1"/>
</dbReference>
<dbReference type="Gene3D" id="3.20.20.80">
    <property type="entry name" value="Glycosidases"/>
    <property type="match status" value="1"/>
</dbReference>
<evidence type="ECO:0000256" key="3">
    <source>
        <dbReference type="RuleBase" id="RU361153"/>
    </source>
</evidence>